<evidence type="ECO:0000256" key="1">
    <source>
        <dbReference type="SAM" id="SignalP"/>
    </source>
</evidence>
<dbReference type="PANTHER" id="PTHR11008">
    <property type="entry name" value="PROTEIN TAKEOUT-LIKE PROTEIN"/>
    <property type="match status" value="1"/>
</dbReference>
<feature type="non-terminal residue" evidence="2">
    <location>
        <position position="125"/>
    </location>
</feature>
<keyword evidence="3" id="KW-1185">Reference proteome</keyword>
<evidence type="ECO:0000313" key="2">
    <source>
        <dbReference type="EMBL" id="KRT86444.1"/>
    </source>
</evidence>
<dbReference type="InterPro" id="IPR038606">
    <property type="entry name" value="To_sf"/>
</dbReference>
<keyword evidence="1" id="KW-0732">Signal</keyword>
<dbReference type="GO" id="GO:0005615">
    <property type="term" value="C:extracellular space"/>
    <property type="evidence" value="ECO:0007669"/>
    <property type="project" value="TreeGrafter"/>
</dbReference>
<organism evidence="2 3">
    <name type="scientific">Oryctes borbonicus</name>
    <dbReference type="NCBI Taxonomy" id="1629725"/>
    <lineage>
        <taxon>Eukaryota</taxon>
        <taxon>Metazoa</taxon>
        <taxon>Ecdysozoa</taxon>
        <taxon>Arthropoda</taxon>
        <taxon>Hexapoda</taxon>
        <taxon>Insecta</taxon>
        <taxon>Pterygota</taxon>
        <taxon>Neoptera</taxon>
        <taxon>Endopterygota</taxon>
        <taxon>Coleoptera</taxon>
        <taxon>Polyphaga</taxon>
        <taxon>Scarabaeiformia</taxon>
        <taxon>Scarabaeidae</taxon>
        <taxon>Dynastinae</taxon>
        <taxon>Oryctes</taxon>
    </lineage>
</organism>
<dbReference type="OrthoDB" id="7419171at2759"/>
<dbReference type="EMBL" id="LJIG01000496">
    <property type="protein sequence ID" value="KRT86444.1"/>
    <property type="molecule type" value="Genomic_DNA"/>
</dbReference>
<reference evidence="2 3" key="1">
    <citation type="submission" date="2015-09" db="EMBL/GenBank/DDBJ databases">
        <title>Draft genome of the scarab beetle Oryctes borbonicus.</title>
        <authorList>
            <person name="Meyer J.M."/>
            <person name="Markov G.V."/>
            <person name="Baskaran P."/>
            <person name="Herrmann M."/>
            <person name="Sommer R.J."/>
            <person name="Roedelsperger C."/>
        </authorList>
    </citation>
    <scope>NUCLEOTIDE SEQUENCE [LARGE SCALE GENOMIC DNA]</scope>
    <source>
        <strain evidence="2">OB123</strain>
        <tissue evidence="2">Whole animal</tissue>
    </source>
</reference>
<dbReference type="AlphaFoldDB" id="A0A0T6BGI4"/>
<dbReference type="Pfam" id="PF06585">
    <property type="entry name" value="JHBP"/>
    <property type="match status" value="1"/>
</dbReference>
<evidence type="ECO:0000313" key="3">
    <source>
        <dbReference type="Proteomes" id="UP000051574"/>
    </source>
</evidence>
<accession>A0A0T6BGI4</accession>
<gene>
    <name evidence="2" type="ORF">AMK59_1356</name>
</gene>
<feature type="signal peptide" evidence="1">
    <location>
        <begin position="1"/>
        <end position="18"/>
    </location>
</feature>
<dbReference type="Proteomes" id="UP000051574">
    <property type="component" value="Unassembled WGS sequence"/>
</dbReference>
<comment type="caution">
    <text evidence="2">The sequence shown here is derived from an EMBL/GenBank/DDBJ whole genome shotgun (WGS) entry which is preliminary data.</text>
</comment>
<dbReference type="InterPro" id="IPR010562">
    <property type="entry name" value="Haemolymph_juvenile_hormone-bd"/>
</dbReference>
<feature type="chain" id="PRO_5006668654" evidence="1">
    <location>
        <begin position="19"/>
        <end position="125"/>
    </location>
</feature>
<dbReference type="PANTHER" id="PTHR11008:SF41">
    <property type="entry name" value="RE70318P"/>
    <property type="match status" value="1"/>
</dbReference>
<dbReference type="Gene3D" id="3.15.10.30">
    <property type="entry name" value="Haemolymph juvenile hormone binding protein"/>
    <property type="match status" value="1"/>
</dbReference>
<name>A0A0T6BGI4_9SCAR</name>
<protein>
    <submittedName>
        <fullName evidence="2">Hemolymph juvenile hormone-binding protein</fullName>
    </submittedName>
</protein>
<proteinExistence type="predicted"/>
<sequence length="125" mass="14369">MKRFIVFAYFVVVGYVLAERKLPSYIKPCKRFAADLSQCWENTLIQLKPYFAKGIPEFGIAPISEFHVNHIHLDQGNTPNVNFVADLFNLTFHGGENFEVPYTKLNFKDLVLEEGLIFPKLIMKG</sequence>